<proteinExistence type="predicted"/>
<accession>A0A076LM04</accession>
<dbReference type="EMBL" id="CP006664">
    <property type="protein sequence ID" value="AIJ07728.1"/>
    <property type="molecule type" value="Genomic_DNA"/>
</dbReference>
<evidence type="ECO:0000313" key="2">
    <source>
        <dbReference type="Proteomes" id="UP000028681"/>
    </source>
</evidence>
<reference evidence="1 2" key="1">
    <citation type="journal article" date="2012" name="PLoS ONE">
        <title>Edwardsiella comparative phylogenomics reveal the new intra/inter-species taxonomic relationships, virulence evolution and niche adaptation mechanisms.</title>
        <authorList>
            <person name="Yang M."/>
            <person name="Lv Y."/>
            <person name="Xiao J."/>
            <person name="Wu H."/>
            <person name="Zheng H."/>
            <person name="Liu Q."/>
            <person name="Zhang Y."/>
            <person name="Wang Q."/>
        </authorList>
    </citation>
    <scope>NUCLEOTIDE SEQUENCE [LARGE SCALE GENOMIC DNA]</scope>
    <source>
        <strain evidence="2">080813</strain>
    </source>
</reference>
<evidence type="ECO:0000313" key="1">
    <source>
        <dbReference type="EMBL" id="AIJ07728.1"/>
    </source>
</evidence>
<organism evidence="1 2">
    <name type="scientific">Edwardsiella anguillarum ET080813</name>
    <dbReference type="NCBI Taxonomy" id="667120"/>
    <lineage>
        <taxon>Bacteria</taxon>
        <taxon>Pseudomonadati</taxon>
        <taxon>Pseudomonadota</taxon>
        <taxon>Gammaproteobacteria</taxon>
        <taxon>Enterobacterales</taxon>
        <taxon>Hafniaceae</taxon>
        <taxon>Edwardsiella</taxon>
    </lineage>
</organism>
<dbReference type="AlphaFoldDB" id="A0A076LM04"/>
<gene>
    <name evidence="1" type="ORF">ETEE_1271</name>
</gene>
<sequence length="51" mass="5880">MNNFITTIVFIKGKGSITFYSHYCHGNVGEMKNKNTPENENVLLKLRHKLV</sequence>
<dbReference type="HOGENOM" id="CLU_3098312_0_0_6"/>
<dbReference type="KEGG" id="ete:ETEE_1271"/>
<dbReference type="Proteomes" id="UP000028681">
    <property type="component" value="Chromosome"/>
</dbReference>
<name>A0A076LM04_9GAMM</name>
<protein>
    <submittedName>
        <fullName evidence="1">Uncharacterized protein</fullName>
    </submittedName>
</protein>